<dbReference type="InterPro" id="IPR016181">
    <property type="entry name" value="Acyl_CoA_acyltransferase"/>
</dbReference>
<reference evidence="2 3" key="1">
    <citation type="submission" date="2023-06" db="EMBL/GenBank/DDBJ databases">
        <title>Paenibacillus polygonum sp. nov., an endophytic bacterium, isolated from Polygonum lapathifolium L. in Nanji Wetland National Nature Reserve, South of Poyang Lake, Jiangxi Province, China.</title>
        <authorList>
            <person name="Yu Z."/>
        </authorList>
    </citation>
    <scope>NUCLEOTIDE SEQUENCE [LARGE SCALE GENOMIC DNA]</scope>
    <source>
        <strain evidence="2 3">C31</strain>
    </source>
</reference>
<evidence type="ECO:0000259" key="1">
    <source>
        <dbReference type="PROSITE" id="PS51186"/>
    </source>
</evidence>
<accession>A0ABY8XBI7</accession>
<dbReference type="InterPro" id="IPR000182">
    <property type="entry name" value="GNAT_dom"/>
</dbReference>
<dbReference type="Gene3D" id="3.40.630.30">
    <property type="match status" value="1"/>
</dbReference>
<name>A0ABY8XBI7_9BACL</name>
<dbReference type="PROSITE" id="PS51186">
    <property type="entry name" value="GNAT"/>
    <property type="match status" value="1"/>
</dbReference>
<proteinExistence type="predicted"/>
<dbReference type="SUPFAM" id="SSF55729">
    <property type="entry name" value="Acyl-CoA N-acyltransferases (Nat)"/>
    <property type="match status" value="1"/>
</dbReference>
<gene>
    <name evidence="2" type="ORF">QPK24_09805</name>
</gene>
<dbReference type="Pfam" id="PF00583">
    <property type="entry name" value="Acetyltransf_1"/>
    <property type="match status" value="1"/>
</dbReference>
<dbReference type="PANTHER" id="PTHR43415">
    <property type="entry name" value="SPERMIDINE N(1)-ACETYLTRANSFERASE"/>
    <property type="match status" value="1"/>
</dbReference>
<evidence type="ECO:0000313" key="2">
    <source>
        <dbReference type="EMBL" id="WIV21473.1"/>
    </source>
</evidence>
<dbReference type="Proteomes" id="UP001236415">
    <property type="component" value="Chromosome"/>
</dbReference>
<sequence length="164" mass="18470">MIRMITPQDAEAFLRLNNQLDKETKFMLYEPGERKTTVQAQEKAIRSMLDGGHSTIIVAEQDGTLIGQITVVGSSLMRKKHTAYIVIGIKQEFTGQGLGSKLFSAMEEWCREKGVHRLELTVMKPNIAALRLYEKAGFKIEGSKIHSLVLDGEYIDEYCMAKCL</sequence>
<keyword evidence="3" id="KW-1185">Reference proteome</keyword>
<organism evidence="2 3">
    <name type="scientific">Paenibacillus polygoni</name>
    <dbReference type="NCBI Taxonomy" id="3050112"/>
    <lineage>
        <taxon>Bacteria</taxon>
        <taxon>Bacillati</taxon>
        <taxon>Bacillota</taxon>
        <taxon>Bacilli</taxon>
        <taxon>Bacillales</taxon>
        <taxon>Paenibacillaceae</taxon>
        <taxon>Paenibacillus</taxon>
    </lineage>
</organism>
<feature type="domain" description="N-acetyltransferase" evidence="1">
    <location>
        <begin position="1"/>
        <end position="164"/>
    </location>
</feature>
<dbReference type="EMBL" id="CP127162">
    <property type="protein sequence ID" value="WIV21473.1"/>
    <property type="molecule type" value="Genomic_DNA"/>
</dbReference>
<protein>
    <submittedName>
        <fullName evidence="2">GNAT family N-acetyltransferase</fullName>
    </submittedName>
</protein>
<dbReference type="CDD" id="cd04301">
    <property type="entry name" value="NAT_SF"/>
    <property type="match status" value="1"/>
</dbReference>
<dbReference type="RefSeq" id="WP_285749241.1">
    <property type="nucleotide sequence ID" value="NZ_CP127162.1"/>
</dbReference>
<evidence type="ECO:0000313" key="3">
    <source>
        <dbReference type="Proteomes" id="UP001236415"/>
    </source>
</evidence>
<dbReference type="PANTHER" id="PTHR43415:SF3">
    <property type="entry name" value="GNAT-FAMILY ACETYLTRANSFERASE"/>
    <property type="match status" value="1"/>
</dbReference>